<dbReference type="Pfam" id="PF13279">
    <property type="entry name" value="4HBT_2"/>
    <property type="match status" value="1"/>
</dbReference>
<dbReference type="CDD" id="cd00586">
    <property type="entry name" value="4HBT"/>
    <property type="match status" value="1"/>
</dbReference>
<dbReference type="AlphaFoldDB" id="A0A3Q9G150"/>
<protein>
    <submittedName>
        <fullName evidence="1">Acyl-CoA thioesterase</fullName>
    </submittedName>
</protein>
<dbReference type="OrthoDB" id="513711at2"/>
<organism evidence="1 2">
    <name type="scientific">Streptomyces luteoverticillatus</name>
    <name type="common">Streptoverticillium luteoverticillatus</name>
    <dbReference type="NCBI Taxonomy" id="66425"/>
    <lineage>
        <taxon>Bacteria</taxon>
        <taxon>Bacillati</taxon>
        <taxon>Actinomycetota</taxon>
        <taxon>Actinomycetes</taxon>
        <taxon>Kitasatosporales</taxon>
        <taxon>Streptomycetaceae</taxon>
        <taxon>Streptomyces</taxon>
    </lineage>
</organism>
<evidence type="ECO:0000313" key="2">
    <source>
        <dbReference type="Proteomes" id="UP000267900"/>
    </source>
</evidence>
<accession>A0A3Q9G150</accession>
<dbReference type="EMBL" id="CP034587">
    <property type="protein sequence ID" value="AZQ73675.1"/>
    <property type="molecule type" value="Genomic_DNA"/>
</dbReference>
<reference evidence="1 2" key="1">
    <citation type="submission" date="2018-12" db="EMBL/GenBank/DDBJ databases">
        <title>The whole draft genome of Streptomyce luteoverticillatus CGMCC 15060.</title>
        <authorList>
            <person name="Feng Z."/>
            <person name="Chen G."/>
            <person name="Zhang J."/>
            <person name="Zhu H."/>
            <person name="Yu X."/>
            <person name="Zhang W."/>
            <person name="Zhang X."/>
        </authorList>
    </citation>
    <scope>NUCLEOTIDE SEQUENCE [LARGE SCALE GENOMIC DNA]</scope>
    <source>
        <strain evidence="1 2">CGMCC 15060</strain>
    </source>
</reference>
<name>A0A3Q9G150_STRLT</name>
<dbReference type="Proteomes" id="UP000267900">
    <property type="component" value="Chromosome"/>
</dbReference>
<dbReference type="RefSeq" id="WP_126916186.1">
    <property type="nucleotide sequence ID" value="NZ_CP034587.1"/>
</dbReference>
<dbReference type="InterPro" id="IPR029069">
    <property type="entry name" value="HotDog_dom_sf"/>
</dbReference>
<dbReference type="SUPFAM" id="SSF54637">
    <property type="entry name" value="Thioesterase/thiol ester dehydrase-isomerase"/>
    <property type="match status" value="1"/>
</dbReference>
<keyword evidence="2" id="KW-1185">Reference proteome</keyword>
<evidence type="ECO:0000313" key="1">
    <source>
        <dbReference type="EMBL" id="AZQ73675.1"/>
    </source>
</evidence>
<gene>
    <name evidence="1" type="ORF">EKH77_22825</name>
</gene>
<dbReference type="Gene3D" id="3.10.129.10">
    <property type="entry name" value="Hotdog Thioesterase"/>
    <property type="match status" value="1"/>
</dbReference>
<sequence length="146" mass="16443">MTTPGRRAYVHRHHVPFEETNLAGNVYFAHYVRWQGHCRERFLAEHAPGTVAAFAQGLTLVTVSCDVEYLRECRALDEIDIHMSLRHLAGNRVEMAFDYVRAGSPPELVARGHQTVACMRRTGDGGDMEPEPVPEELLIALRPFSS</sequence>
<proteinExistence type="predicted"/>